<feature type="transmembrane region" description="Helical" evidence="5">
    <location>
        <begin position="102"/>
        <end position="120"/>
    </location>
</feature>
<feature type="transmembrane region" description="Helical" evidence="5">
    <location>
        <begin position="15"/>
        <end position="33"/>
    </location>
</feature>
<feature type="transmembrane region" description="Helical" evidence="5">
    <location>
        <begin position="283"/>
        <end position="304"/>
    </location>
</feature>
<sequence>MRSFKMNTVKPKTEFNLLQALFGVYAMLIMSWIPRFPEIKANLGLSNGQFGTLISTGSFGAVASLFLTGHMVHKYGVKRVILANIWLMGFAYFFIVRTESSGIFLICNIAIGWSTSAYHISINAQSFNAMERVKDLTIARLHGMWALGTLTTAIISGLIVNLITISWHVGGLAVVVTLALTAMVQRLTPVLVKANEHDDAHLPLKTLFTSFRVDWLISGGLLCAVFLEFCTGDWSAIFAKERIGVSSGLAALPYVVFMIAMITGRLSASTLAKRFRVHNTIRLFALLGGGGFLTFLTITVQIPAEHKNLALLTSCVAFGFAGMGSSLMAPTFYTAANRRSSLPSAVVVGQMGVINMPSVFILKAVVAWTAQFSGSLAIALTIPALMLIATAFFAHAVKEE</sequence>
<dbReference type="Gene3D" id="1.20.1250.20">
    <property type="entry name" value="MFS general substrate transporter like domains"/>
    <property type="match status" value="1"/>
</dbReference>
<protein>
    <submittedName>
        <fullName evidence="7">Unannotated protein</fullName>
    </submittedName>
</protein>
<comment type="subcellular location">
    <subcellularLocation>
        <location evidence="1">Membrane</location>
        <topology evidence="1">Multi-pass membrane protein</topology>
    </subcellularLocation>
</comment>
<accession>A0A6J7NTA1</accession>
<feature type="transmembrane region" description="Helical" evidence="5">
    <location>
        <begin position="310"/>
        <end position="333"/>
    </location>
</feature>
<organism evidence="7">
    <name type="scientific">freshwater metagenome</name>
    <dbReference type="NCBI Taxonomy" id="449393"/>
    <lineage>
        <taxon>unclassified sequences</taxon>
        <taxon>metagenomes</taxon>
        <taxon>ecological metagenomes</taxon>
    </lineage>
</organism>
<evidence type="ECO:0000256" key="3">
    <source>
        <dbReference type="ARBA" id="ARBA00022989"/>
    </source>
</evidence>
<dbReference type="InterPro" id="IPR036259">
    <property type="entry name" value="MFS_trans_sf"/>
</dbReference>
<evidence type="ECO:0000256" key="5">
    <source>
        <dbReference type="SAM" id="Phobius"/>
    </source>
</evidence>
<evidence type="ECO:0000313" key="6">
    <source>
        <dbReference type="EMBL" id="CAB4945111.1"/>
    </source>
</evidence>
<evidence type="ECO:0000256" key="2">
    <source>
        <dbReference type="ARBA" id="ARBA00022692"/>
    </source>
</evidence>
<keyword evidence="2 5" id="KW-0812">Transmembrane</keyword>
<feature type="transmembrane region" description="Helical" evidence="5">
    <location>
        <begin position="79"/>
        <end position="96"/>
    </location>
</feature>
<feature type="transmembrane region" description="Helical" evidence="5">
    <location>
        <begin position="243"/>
        <end position="262"/>
    </location>
</feature>
<dbReference type="PANTHER" id="PTHR23514:SF13">
    <property type="entry name" value="INNER MEMBRANE PROTEIN YBJJ"/>
    <property type="match status" value="1"/>
</dbReference>
<dbReference type="AlphaFoldDB" id="A0A6J7NTA1"/>
<keyword evidence="4 5" id="KW-0472">Membrane</keyword>
<dbReference type="GO" id="GO:0016020">
    <property type="term" value="C:membrane"/>
    <property type="evidence" value="ECO:0007669"/>
    <property type="project" value="UniProtKB-SubCell"/>
</dbReference>
<proteinExistence type="predicted"/>
<feature type="transmembrane region" description="Helical" evidence="5">
    <location>
        <begin position="215"/>
        <end position="237"/>
    </location>
</feature>
<dbReference type="GO" id="GO:0022857">
    <property type="term" value="F:transmembrane transporter activity"/>
    <property type="evidence" value="ECO:0007669"/>
    <property type="project" value="InterPro"/>
</dbReference>
<feature type="transmembrane region" description="Helical" evidence="5">
    <location>
        <begin position="345"/>
        <end position="370"/>
    </location>
</feature>
<dbReference type="EMBL" id="CAFBNK010000032">
    <property type="protein sequence ID" value="CAB4945111.1"/>
    <property type="molecule type" value="Genomic_DNA"/>
</dbReference>
<name>A0A6J7NTA1_9ZZZZ</name>
<feature type="transmembrane region" description="Helical" evidence="5">
    <location>
        <begin position="376"/>
        <end position="397"/>
    </location>
</feature>
<dbReference type="InterPro" id="IPR051788">
    <property type="entry name" value="MFS_Transporter"/>
</dbReference>
<dbReference type="EMBL" id="CAFBOU010000058">
    <property type="protein sequence ID" value="CAB4993873.1"/>
    <property type="molecule type" value="Genomic_DNA"/>
</dbReference>
<dbReference type="SUPFAM" id="SSF103473">
    <property type="entry name" value="MFS general substrate transporter"/>
    <property type="match status" value="1"/>
</dbReference>
<gene>
    <name evidence="6" type="ORF">UFOPK3786_00292</name>
    <name evidence="7" type="ORF">UFOPK4010_00769</name>
</gene>
<dbReference type="PANTHER" id="PTHR23514">
    <property type="entry name" value="BYPASS OF STOP CODON PROTEIN 6"/>
    <property type="match status" value="1"/>
</dbReference>
<feature type="transmembrane region" description="Helical" evidence="5">
    <location>
        <begin position="53"/>
        <end position="72"/>
    </location>
</feature>
<feature type="transmembrane region" description="Helical" evidence="5">
    <location>
        <begin position="141"/>
        <end position="159"/>
    </location>
</feature>
<dbReference type="Pfam" id="PF07690">
    <property type="entry name" value="MFS_1"/>
    <property type="match status" value="1"/>
</dbReference>
<evidence type="ECO:0000313" key="7">
    <source>
        <dbReference type="EMBL" id="CAB4993873.1"/>
    </source>
</evidence>
<keyword evidence="3 5" id="KW-1133">Transmembrane helix</keyword>
<dbReference type="InterPro" id="IPR011701">
    <property type="entry name" value="MFS"/>
</dbReference>
<evidence type="ECO:0000256" key="4">
    <source>
        <dbReference type="ARBA" id="ARBA00023136"/>
    </source>
</evidence>
<reference evidence="7" key="1">
    <citation type="submission" date="2020-05" db="EMBL/GenBank/DDBJ databases">
        <authorList>
            <person name="Chiriac C."/>
            <person name="Salcher M."/>
            <person name="Ghai R."/>
            <person name="Kavagutti S V."/>
        </authorList>
    </citation>
    <scope>NUCLEOTIDE SEQUENCE</scope>
</reference>
<evidence type="ECO:0000256" key="1">
    <source>
        <dbReference type="ARBA" id="ARBA00004141"/>
    </source>
</evidence>